<proteinExistence type="predicted"/>
<dbReference type="Gene3D" id="1.20.1250.20">
    <property type="entry name" value="MFS general substrate transporter like domains"/>
    <property type="match status" value="1"/>
</dbReference>
<feature type="transmembrane region" description="Helical" evidence="2">
    <location>
        <begin position="34"/>
        <end position="55"/>
    </location>
</feature>
<organism evidence="3">
    <name type="scientific">Lygus hesperus</name>
    <name type="common">Western plant bug</name>
    <dbReference type="NCBI Taxonomy" id="30085"/>
    <lineage>
        <taxon>Eukaryota</taxon>
        <taxon>Metazoa</taxon>
        <taxon>Ecdysozoa</taxon>
        <taxon>Arthropoda</taxon>
        <taxon>Hexapoda</taxon>
        <taxon>Insecta</taxon>
        <taxon>Pterygota</taxon>
        <taxon>Neoptera</taxon>
        <taxon>Paraneoptera</taxon>
        <taxon>Hemiptera</taxon>
        <taxon>Heteroptera</taxon>
        <taxon>Panheteroptera</taxon>
        <taxon>Cimicomorpha</taxon>
        <taxon>Miridae</taxon>
        <taxon>Mirini</taxon>
        <taxon>Lygus</taxon>
    </lineage>
</organism>
<accession>A0A0K8T4A3</accession>
<feature type="region of interest" description="Disordered" evidence="1">
    <location>
        <begin position="89"/>
        <end position="128"/>
    </location>
</feature>
<protein>
    <recommendedName>
        <fullName evidence="4">Major facilitator superfamily (MFS) profile domain-containing protein</fullName>
    </recommendedName>
</protein>
<sequence>MSVCMSVRGHFSVLDNNQLFHQTRRTFSRSVGSLQHGLTFSGLAAGSLLGGYLFDRLGGRTLFLYSGAASIFLAAAHCLLVLNWMTSGVSSPPDADEDSDDYHAQDIMRISPGQHNNEEEFNEDKMKT</sequence>
<keyword evidence="2" id="KW-0472">Membrane</keyword>
<keyword evidence="2" id="KW-1133">Transmembrane helix</keyword>
<evidence type="ECO:0008006" key="4">
    <source>
        <dbReference type="Google" id="ProtNLM"/>
    </source>
</evidence>
<dbReference type="SUPFAM" id="SSF103473">
    <property type="entry name" value="MFS general substrate transporter"/>
    <property type="match status" value="1"/>
</dbReference>
<evidence type="ECO:0000313" key="3">
    <source>
        <dbReference type="EMBL" id="JAG60363.1"/>
    </source>
</evidence>
<keyword evidence="2" id="KW-0812">Transmembrane</keyword>
<dbReference type="InterPro" id="IPR036259">
    <property type="entry name" value="MFS_trans_sf"/>
</dbReference>
<evidence type="ECO:0000256" key="1">
    <source>
        <dbReference type="SAM" id="MobiDB-lite"/>
    </source>
</evidence>
<name>A0A0K8T4A3_LYGHE</name>
<dbReference type="EMBL" id="GBRD01005458">
    <property type="protein sequence ID" value="JAG60363.1"/>
    <property type="molecule type" value="Transcribed_RNA"/>
</dbReference>
<evidence type="ECO:0000256" key="2">
    <source>
        <dbReference type="SAM" id="Phobius"/>
    </source>
</evidence>
<feature type="transmembrane region" description="Helical" evidence="2">
    <location>
        <begin position="62"/>
        <end position="85"/>
    </location>
</feature>
<reference evidence="3" key="1">
    <citation type="submission" date="2014-09" db="EMBL/GenBank/DDBJ databases">
        <authorList>
            <person name="Magalhaes I.L.F."/>
            <person name="Oliveira U."/>
            <person name="Santos F.R."/>
            <person name="Vidigal T.H.D.A."/>
            <person name="Brescovit A.D."/>
            <person name="Santos A.J."/>
        </authorList>
    </citation>
    <scope>NUCLEOTIDE SEQUENCE</scope>
</reference>
<dbReference type="AlphaFoldDB" id="A0A0K8T4A3"/>